<dbReference type="RefSeq" id="WP_244556704.1">
    <property type="nucleotide sequence ID" value="NZ_FUXU01000119.1"/>
</dbReference>
<dbReference type="EMBL" id="FUXU01000119">
    <property type="protein sequence ID" value="SKA69626.1"/>
    <property type="molecule type" value="Genomic_DNA"/>
</dbReference>
<organism evidence="1 2">
    <name type="scientific">Enterovibrio nigricans DSM 22720</name>
    <dbReference type="NCBI Taxonomy" id="1121868"/>
    <lineage>
        <taxon>Bacteria</taxon>
        <taxon>Pseudomonadati</taxon>
        <taxon>Pseudomonadota</taxon>
        <taxon>Gammaproteobacteria</taxon>
        <taxon>Vibrionales</taxon>
        <taxon>Vibrionaceae</taxon>
        <taxon>Enterovibrio</taxon>
    </lineage>
</organism>
<evidence type="ECO:0000313" key="1">
    <source>
        <dbReference type="EMBL" id="SKA69626.1"/>
    </source>
</evidence>
<proteinExistence type="predicted"/>
<evidence type="ECO:0000313" key="2">
    <source>
        <dbReference type="Proteomes" id="UP000190162"/>
    </source>
</evidence>
<keyword evidence="2" id="KW-1185">Reference proteome</keyword>
<name>A0A1T4VXA0_9GAMM</name>
<protein>
    <submittedName>
        <fullName evidence="1">Fatty-acyl-CoA synthase</fullName>
    </submittedName>
</protein>
<accession>A0A1T4VXA0</accession>
<dbReference type="Proteomes" id="UP000190162">
    <property type="component" value="Unassembled WGS sequence"/>
</dbReference>
<sequence>MFYVNDEFFGQEYLTEQFELFESIAALGQPEGRRYAICSEEPAVVLALCLYLKQRGGSFYPLLR</sequence>
<reference evidence="2" key="1">
    <citation type="submission" date="2017-02" db="EMBL/GenBank/DDBJ databases">
        <authorList>
            <person name="Varghese N."/>
            <person name="Submissions S."/>
        </authorList>
    </citation>
    <scope>NUCLEOTIDE SEQUENCE [LARGE SCALE GENOMIC DNA]</scope>
    <source>
        <strain evidence="2">DSM 22720</strain>
    </source>
</reference>
<gene>
    <name evidence="1" type="ORF">SAMN02745132_04479</name>
</gene>
<dbReference type="AlphaFoldDB" id="A0A1T4VXA0"/>